<dbReference type="AlphaFoldDB" id="A0A6J8BG83"/>
<dbReference type="SMART" id="SM00034">
    <property type="entry name" value="CLECT"/>
    <property type="match status" value="1"/>
</dbReference>
<evidence type="ECO:0000313" key="4">
    <source>
        <dbReference type="Proteomes" id="UP000507470"/>
    </source>
</evidence>
<dbReference type="EMBL" id="CACVKT020003176">
    <property type="protein sequence ID" value="CAC5382240.1"/>
    <property type="molecule type" value="Genomic_DNA"/>
</dbReference>
<dbReference type="Proteomes" id="UP000507470">
    <property type="component" value="Unassembled WGS sequence"/>
</dbReference>
<gene>
    <name evidence="3" type="ORF">MCOR_18087</name>
</gene>
<evidence type="ECO:0000259" key="2">
    <source>
        <dbReference type="PROSITE" id="PS50041"/>
    </source>
</evidence>
<evidence type="ECO:0000313" key="3">
    <source>
        <dbReference type="EMBL" id="CAC5382240.1"/>
    </source>
</evidence>
<dbReference type="OrthoDB" id="10413020at2759"/>
<dbReference type="InterPro" id="IPR016186">
    <property type="entry name" value="C-type_lectin-like/link_sf"/>
</dbReference>
<keyword evidence="4" id="KW-1185">Reference proteome</keyword>
<keyword evidence="1" id="KW-0732">Signal</keyword>
<name>A0A6J8BG83_MYTCO</name>
<dbReference type="InterPro" id="IPR016187">
    <property type="entry name" value="CTDL_fold"/>
</dbReference>
<accession>A0A6J8BG83</accession>
<feature type="chain" id="PRO_5027104364" description="C-type lectin domain-containing protein" evidence="1">
    <location>
        <begin position="20"/>
        <end position="240"/>
    </location>
</feature>
<proteinExistence type="predicted"/>
<dbReference type="CDD" id="cd00037">
    <property type="entry name" value="CLECT"/>
    <property type="match status" value="1"/>
</dbReference>
<dbReference type="Gene3D" id="3.10.100.10">
    <property type="entry name" value="Mannose-Binding Protein A, subunit A"/>
    <property type="match status" value="1"/>
</dbReference>
<feature type="domain" description="C-type lectin" evidence="2">
    <location>
        <begin position="117"/>
        <end position="224"/>
    </location>
</feature>
<dbReference type="PROSITE" id="PS50041">
    <property type="entry name" value="C_TYPE_LECTIN_2"/>
    <property type="match status" value="1"/>
</dbReference>
<dbReference type="SUPFAM" id="SSF56436">
    <property type="entry name" value="C-type lectin-like"/>
    <property type="match status" value="1"/>
</dbReference>
<evidence type="ECO:0000256" key="1">
    <source>
        <dbReference type="SAM" id="SignalP"/>
    </source>
</evidence>
<reference evidence="3 4" key="1">
    <citation type="submission" date="2020-06" db="EMBL/GenBank/DDBJ databases">
        <authorList>
            <person name="Li R."/>
            <person name="Bekaert M."/>
        </authorList>
    </citation>
    <scope>NUCLEOTIDE SEQUENCE [LARGE SCALE GENOMIC DNA]</scope>
    <source>
        <strain evidence="4">wild</strain>
    </source>
</reference>
<sequence length="240" mass="27781">MNWKLVFVVKFTLLNGCSTFKVKTQNYALEKQREIVSNETVIGVATVFTDIACSQQCLGTTTCCSASYEIVTKECLLHSCCNPETQPSENGIFIKEKDKSSREQECLESVGFIYYSSADVCYYMHTEVVVNFTYITAFCQCKGSELIKIDSAETQIFLQDILLSDTSNFVCIQGNNDNPQFNYQFDDGSEMTYFNWDTEYSQPEQPTIDHFIVLRRDRFYKWHDVWKVRSDLQCIFICEK</sequence>
<organism evidence="3 4">
    <name type="scientific">Mytilus coruscus</name>
    <name type="common">Sea mussel</name>
    <dbReference type="NCBI Taxonomy" id="42192"/>
    <lineage>
        <taxon>Eukaryota</taxon>
        <taxon>Metazoa</taxon>
        <taxon>Spiralia</taxon>
        <taxon>Lophotrochozoa</taxon>
        <taxon>Mollusca</taxon>
        <taxon>Bivalvia</taxon>
        <taxon>Autobranchia</taxon>
        <taxon>Pteriomorphia</taxon>
        <taxon>Mytilida</taxon>
        <taxon>Mytiloidea</taxon>
        <taxon>Mytilidae</taxon>
        <taxon>Mytilinae</taxon>
        <taxon>Mytilus</taxon>
    </lineage>
</organism>
<feature type="signal peptide" evidence="1">
    <location>
        <begin position="1"/>
        <end position="19"/>
    </location>
</feature>
<protein>
    <recommendedName>
        <fullName evidence="2">C-type lectin domain-containing protein</fullName>
    </recommendedName>
</protein>
<dbReference type="InterPro" id="IPR001304">
    <property type="entry name" value="C-type_lectin-like"/>
</dbReference>
<dbReference type="Pfam" id="PF00059">
    <property type="entry name" value="Lectin_C"/>
    <property type="match status" value="1"/>
</dbReference>